<protein>
    <submittedName>
        <fullName evidence="2">Uncharacterized protein</fullName>
    </submittedName>
</protein>
<evidence type="ECO:0000313" key="3">
    <source>
        <dbReference type="Proteomes" id="UP000308197"/>
    </source>
</evidence>
<accession>A0A5C3PDU5</accession>
<sequence length="243" mass="25122">MLPVIRIAAFAVLILSLLSAVIDVSARAVRETNGERLARGLGPARPRRLYAGTRTNAARAVPSGSPGTTQRGVIKLIAPSTGSVLAYMTATGATPNVASAHTFTYNIPTPSNALVGFTDVTSSSALSEFASTYVFLGNNRATTVRLMGVVAGSTPAGGAAVSAESASYNGGYAETTVFGVDPSTGKITVQWVNPDGTVVNPHFYLYQSTVYGTGDFVALSQSSDTTGWAPVDLYYDTITVSAP</sequence>
<dbReference type="Proteomes" id="UP000308197">
    <property type="component" value="Unassembled WGS sequence"/>
</dbReference>
<proteinExistence type="predicted"/>
<keyword evidence="3" id="KW-1185">Reference proteome</keyword>
<gene>
    <name evidence="2" type="ORF">K466DRAFT_599215</name>
</gene>
<evidence type="ECO:0000313" key="2">
    <source>
        <dbReference type="EMBL" id="TFK87746.1"/>
    </source>
</evidence>
<organism evidence="2 3">
    <name type="scientific">Polyporus arcularius HHB13444</name>
    <dbReference type="NCBI Taxonomy" id="1314778"/>
    <lineage>
        <taxon>Eukaryota</taxon>
        <taxon>Fungi</taxon>
        <taxon>Dikarya</taxon>
        <taxon>Basidiomycota</taxon>
        <taxon>Agaricomycotina</taxon>
        <taxon>Agaricomycetes</taxon>
        <taxon>Polyporales</taxon>
        <taxon>Polyporaceae</taxon>
        <taxon>Polyporus</taxon>
    </lineage>
</organism>
<dbReference type="AlphaFoldDB" id="A0A5C3PDU5"/>
<feature type="chain" id="PRO_5022846150" evidence="1">
    <location>
        <begin position="27"/>
        <end position="243"/>
    </location>
</feature>
<dbReference type="EMBL" id="ML211140">
    <property type="protein sequence ID" value="TFK87746.1"/>
    <property type="molecule type" value="Genomic_DNA"/>
</dbReference>
<dbReference type="InParanoid" id="A0A5C3PDU5"/>
<keyword evidence="1" id="KW-0732">Signal</keyword>
<name>A0A5C3PDU5_9APHY</name>
<reference evidence="2 3" key="1">
    <citation type="journal article" date="2019" name="Nat. Ecol. Evol.">
        <title>Megaphylogeny resolves global patterns of mushroom evolution.</title>
        <authorList>
            <person name="Varga T."/>
            <person name="Krizsan K."/>
            <person name="Foldi C."/>
            <person name="Dima B."/>
            <person name="Sanchez-Garcia M."/>
            <person name="Sanchez-Ramirez S."/>
            <person name="Szollosi G.J."/>
            <person name="Szarkandi J.G."/>
            <person name="Papp V."/>
            <person name="Albert L."/>
            <person name="Andreopoulos W."/>
            <person name="Angelini C."/>
            <person name="Antonin V."/>
            <person name="Barry K.W."/>
            <person name="Bougher N.L."/>
            <person name="Buchanan P."/>
            <person name="Buyck B."/>
            <person name="Bense V."/>
            <person name="Catcheside P."/>
            <person name="Chovatia M."/>
            <person name="Cooper J."/>
            <person name="Damon W."/>
            <person name="Desjardin D."/>
            <person name="Finy P."/>
            <person name="Geml J."/>
            <person name="Haridas S."/>
            <person name="Hughes K."/>
            <person name="Justo A."/>
            <person name="Karasinski D."/>
            <person name="Kautmanova I."/>
            <person name="Kiss B."/>
            <person name="Kocsube S."/>
            <person name="Kotiranta H."/>
            <person name="LaButti K.M."/>
            <person name="Lechner B.E."/>
            <person name="Liimatainen K."/>
            <person name="Lipzen A."/>
            <person name="Lukacs Z."/>
            <person name="Mihaltcheva S."/>
            <person name="Morgado L.N."/>
            <person name="Niskanen T."/>
            <person name="Noordeloos M.E."/>
            <person name="Ohm R.A."/>
            <person name="Ortiz-Santana B."/>
            <person name="Ovrebo C."/>
            <person name="Racz N."/>
            <person name="Riley R."/>
            <person name="Savchenko A."/>
            <person name="Shiryaev A."/>
            <person name="Soop K."/>
            <person name="Spirin V."/>
            <person name="Szebenyi C."/>
            <person name="Tomsovsky M."/>
            <person name="Tulloss R.E."/>
            <person name="Uehling J."/>
            <person name="Grigoriev I.V."/>
            <person name="Vagvolgyi C."/>
            <person name="Papp T."/>
            <person name="Martin F.M."/>
            <person name="Miettinen O."/>
            <person name="Hibbett D.S."/>
            <person name="Nagy L.G."/>
        </authorList>
    </citation>
    <scope>NUCLEOTIDE SEQUENCE [LARGE SCALE GENOMIC DNA]</scope>
    <source>
        <strain evidence="2 3">HHB13444</strain>
    </source>
</reference>
<feature type="signal peptide" evidence="1">
    <location>
        <begin position="1"/>
        <end position="26"/>
    </location>
</feature>
<evidence type="ECO:0000256" key="1">
    <source>
        <dbReference type="SAM" id="SignalP"/>
    </source>
</evidence>